<evidence type="ECO:0008006" key="4">
    <source>
        <dbReference type="Google" id="ProtNLM"/>
    </source>
</evidence>
<dbReference type="RefSeq" id="WP_011477631.1">
    <property type="nucleotide sequence ID" value="NZ_LAOI01000001.1"/>
</dbReference>
<dbReference type="Pfam" id="PF11020">
    <property type="entry name" value="DUF2610"/>
    <property type="match status" value="1"/>
</dbReference>
<dbReference type="InterPro" id="IPR021277">
    <property type="entry name" value="DUF2610"/>
</dbReference>
<reference evidence="2 3" key="1">
    <citation type="submission" date="2015-02" db="EMBL/GenBank/DDBJ databases">
        <title>Genome Sequencing of Rickettsiales.</title>
        <authorList>
            <person name="Daugherty S.C."/>
            <person name="Su Q."/>
            <person name="Abolude K."/>
            <person name="Beier-Sexton M."/>
            <person name="Carlyon J.A."/>
            <person name="Carter R."/>
            <person name="Day N.P."/>
            <person name="Dumler S.J."/>
            <person name="Dyachenko V."/>
            <person name="Godinez A."/>
            <person name="Kurtti T.J."/>
            <person name="Lichay M."/>
            <person name="Mullins K.E."/>
            <person name="Ott S."/>
            <person name="Pappas-Brown V."/>
            <person name="Paris D.H."/>
            <person name="Patel P."/>
            <person name="Richards A.L."/>
            <person name="Sadzewicz L."/>
            <person name="Sears K."/>
            <person name="Seidman D."/>
            <person name="Sengamalay N."/>
            <person name="Stenos J."/>
            <person name="Tallon L.J."/>
            <person name="Vincent G."/>
            <person name="Fraser C.M."/>
            <person name="Munderloh U."/>
            <person name="Dunning-Hotopp J.C."/>
        </authorList>
    </citation>
    <scope>NUCLEOTIDE SEQUENCE [LARGE SCALE GENOMIC DNA]</scope>
    <source>
        <strain evidence="2 3">RML An4</strain>
    </source>
</reference>
<feature type="compositionally biased region" description="Acidic residues" evidence="1">
    <location>
        <begin position="87"/>
        <end position="107"/>
    </location>
</feature>
<comment type="caution">
    <text evidence="2">The sequence shown here is derived from an EMBL/GenBank/DDBJ whole genome shotgun (WGS) entry which is preliminary data.</text>
</comment>
<dbReference type="PATRIC" id="fig|1359193.3.peg.763"/>
<proteinExistence type="predicted"/>
<evidence type="ECO:0000313" key="3">
    <source>
        <dbReference type="Proteomes" id="UP000033661"/>
    </source>
</evidence>
<feature type="region of interest" description="Disordered" evidence="1">
    <location>
        <begin position="79"/>
        <end position="107"/>
    </location>
</feature>
<dbReference type="AlphaFoldDB" id="A0A0F3QC05"/>
<gene>
    <name evidence="2" type="ORF">RBEAN4_0787</name>
</gene>
<protein>
    <recommendedName>
        <fullName evidence="4">DUF2610 domain-containing protein</fullName>
    </recommendedName>
</protein>
<organism evidence="2 3">
    <name type="scientific">Rickettsia bellii str. RML An4</name>
    <dbReference type="NCBI Taxonomy" id="1359193"/>
    <lineage>
        <taxon>Bacteria</taxon>
        <taxon>Pseudomonadati</taxon>
        <taxon>Pseudomonadota</taxon>
        <taxon>Alphaproteobacteria</taxon>
        <taxon>Rickettsiales</taxon>
        <taxon>Rickettsiaceae</taxon>
        <taxon>Rickettsieae</taxon>
        <taxon>Rickettsia</taxon>
        <taxon>belli group</taxon>
    </lineage>
</organism>
<dbReference type="Proteomes" id="UP000033661">
    <property type="component" value="Unassembled WGS sequence"/>
</dbReference>
<evidence type="ECO:0000256" key="1">
    <source>
        <dbReference type="SAM" id="MobiDB-lite"/>
    </source>
</evidence>
<accession>A0A0F3QC05</accession>
<dbReference type="EMBL" id="LAOI01000001">
    <property type="protein sequence ID" value="KJV89802.1"/>
    <property type="molecule type" value="Genomic_DNA"/>
</dbReference>
<sequence>MKKFDIDCDFGGQKSKFTIYIGTPQDGHHPLQFQSKWLSDERCGTIPDAVMDAVKQLYDLSKKNNVSFEDLCVYALGTAQEAQTTSNDEDETEREDNDDEDNKAEQA</sequence>
<name>A0A0F3QC05_RICBE</name>
<evidence type="ECO:0000313" key="2">
    <source>
        <dbReference type="EMBL" id="KJV89802.1"/>
    </source>
</evidence>
<keyword evidence="3" id="KW-1185">Reference proteome</keyword>